<evidence type="ECO:0000259" key="3">
    <source>
        <dbReference type="SMART" id="SM01027"/>
    </source>
</evidence>
<dbReference type="InterPro" id="IPR036866">
    <property type="entry name" value="RibonucZ/Hydroxyglut_hydro"/>
</dbReference>
<dbReference type="InterPro" id="IPR022712">
    <property type="entry name" value="Beta_Casp"/>
</dbReference>
<protein>
    <submittedName>
        <fullName evidence="4">MBL fold metallo-hydrolase</fullName>
    </submittedName>
</protein>
<dbReference type="SUPFAM" id="SSF56281">
    <property type="entry name" value="Metallo-hydrolase/oxidoreductase"/>
    <property type="match status" value="1"/>
</dbReference>
<dbReference type="EMBL" id="CP100390">
    <property type="protein sequence ID" value="UZE94513.1"/>
    <property type="molecule type" value="Genomic_DNA"/>
</dbReference>
<feature type="domain" description="Beta-Casp" evidence="3">
    <location>
        <begin position="246"/>
        <end position="365"/>
    </location>
</feature>
<evidence type="ECO:0000313" key="4">
    <source>
        <dbReference type="EMBL" id="UZE94513.1"/>
    </source>
</evidence>
<dbReference type="InterPro" id="IPR001279">
    <property type="entry name" value="Metallo-B-lactamas"/>
</dbReference>
<reference evidence="4" key="1">
    <citation type="submission" date="2022-06" db="EMBL/GenBank/DDBJ databases">
        <title>Alkalimarinus sp. nov., isolated from gut of a Alitta virens.</title>
        <authorList>
            <person name="Yang A.I."/>
            <person name="Shin N.-R."/>
        </authorList>
    </citation>
    <scope>NUCLEOTIDE SEQUENCE</scope>
    <source>
        <strain evidence="4">A2M4</strain>
    </source>
</reference>
<sequence>MNIQFLGAAGTVTGSRYLVRHNGTTLLIDCGLFQGVKALRNRNWTRFPFPPVEIDAVVLTHAHLDHIGYLPRLVNEGFKGSIYCTEATKALAEILLKDSAHIQEEDARRANKYGYSKHTPAEPLYTINDAKKTIAQFKTVSFSQPLTINEGAITFYPAGHILGSAFIKLQLGECSVVFSGDVGRPNDLTMKPPHQLVPSDYLVVESTYGDRLHASNDPVSELQTVILQTAKKGGTLMVPAFSVGRVQGLSYAISELKEKGLIPDIPVYLDSPMGIDVTKLYCDFNSEHRLSKEQCHRMCKGITFVKTPQESEKLTMNPHPKIIIAGAGMLNGGRILHHLIAFGGNHRNTLLVTGYQANGTRGRALLDGAKQIKAYGKYTNITCGVRQISGLSAHADYNELVEWLQSSENSPTKVIITHGEPAASDNLRRVLTETLSLNAVIPEMGETIELR</sequence>
<evidence type="ECO:0000259" key="2">
    <source>
        <dbReference type="SMART" id="SM00849"/>
    </source>
</evidence>
<dbReference type="Pfam" id="PF07521">
    <property type="entry name" value="RMMBL"/>
    <property type="match status" value="1"/>
</dbReference>
<keyword evidence="5" id="KW-1185">Reference proteome</keyword>
<evidence type="ECO:0000256" key="1">
    <source>
        <dbReference type="ARBA" id="ARBA00022801"/>
    </source>
</evidence>
<dbReference type="Gene3D" id="3.40.50.10890">
    <property type="match status" value="1"/>
</dbReference>
<dbReference type="SMART" id="SM01027">
    <property type="entry name" value="Beta-Casp"/>
    <property type="match status" value="1"/>
</dbReference>
<feature type="domain" description="Metallo-beta-lactamase" evidence="2">
    <location>
        <begin position="13"/>
        <end position="231"/>
    </location>
</feature>
<keyword evidence="1" id="KW-0378">Hydrolase</keyword>
<dbReference type="SMART" id="SM00849">
    <property type="entry name" value="Lactamase_B"/>
    <property type="match status" value="1"/>
</dbReference>
<gene>
    <name evidence="4" type="ORF">NKI27_10465</name>
</gene>
<organism evidence="4 5">
    <name type="scientific">Alkalimarinus alittae</name>
    <dbReference type="NCBI Taxonomy" id="2961619"/>
    <lineage>
        <taxon>Bacteria</taxon>
        <taxon>Pseudomonadati</taxon>
        <taxon>Pseudomonadota</taxon>
        <taxon>Gammaproteobacteria</taxon>
        <taxon>Alteromonadales</taxon>
        <taxon>Alteromonadaceae</taxon>
        <taxon>Alkalimarinus</taxon>
    </lineage>
</organism>
<dbReference type="Pfam" id="PF10996">
    <property type="entry name" value="Beta-Casp"/>
    <property type="match status" value="1"/>
</dbReference>
<dbReference type="Proteomes" id="UP001163739">
    <property type="component" value="Chromosome"/>
</dbReference>
<proteinExistence type="predicted"/>
<accession>A0ABY6MXF7</accession>
<dbReference type="InterPro" id="IPR011108">
    <property type="entry name" value="RMMBL"/>
</dbReference>
<dbReference type="PANTHER" id="PTHR11203">
    <property type="entry name" value="CLEAVAGE AND POLYADENYLATION SPECIFICITY FACTOR FAMILY MEMBER"/>
    <property type="match status" value="1"/>
</dbReference>
<dbReference type="Pfam" id="PF00753">
    <property type="entry name" value="Lactamase_B"/>
    <property type="match status" value="1"/>
</dbReference>
<dbReference type="Gene3D" id="3.60.15.10">
    <property type="entry name" value="Ribonuclease Z/Hydroxyacylglutathione hydrolase-like"/>
    <property type="match status" value="1"/>
</dbReference>
<evidence type="ECO:0000313" key="5">
    <source>
        <dbReference type="Proteomes" id="UP001163739"/>
    </source>
</evidence>
<name>A0ABY6MXF7_9ALTE</name>
<dbReference type="CDD" id="cd16295">
    <property type="entry name" value="TTHA0252-CPSF-like_MBL-fold"/>
    <property type="match status" value="1"/>
</dbReference>
<dbReference type="InterPro" id="IPR050698">
    <property type="entry name" value="MBL"/>
</dbReference>
<dbReference type="PANTHER" id="PTHR11203:SF37">
    <property type="entry name" value="INTEGRATOR COMPLEX SUBUNIT 11"/>
    <property type="match status" value="1"/>
</dbReference>
<dbReference type="RefSeq" id="WP_265046005.1">
    <property type="nucleotide sequence ID" value="NZ_CP100390.1"/>
</dbReference>